<sequence length="185" mass="20842">MTKGLYPQALVTDFGMARVMGNAAMTSVCGTFQYIAPEIILHNSLWKSAKRSQVAKGVAGSSQSSKTGYTVKIDCWSAGVIMYAMLSGSLPFSKRVENDPEEQDLFRSICNDPVTFESFLWDQVSEKAKSMILHLIERDPSVRYGCSEALDHLWFKDHFEGFREYLTFFPTASTETYDDFINSKP</sequence>
<protein>
    <submittedName>
        <fullName evidence="1">Calcium calmodulin-dependent protein kinase type 1G</fullName>
        <ecNumber evidence="1">2.7.11.17</ecNumber>
    </submittedName>
</protein>
<evidence type="ECO:0000313" key="2">
    <source>
        <dbReference type="Proteomes" id="UP001165960"/>
    </source>
</evidence>
<evidence type="ECO:0000313" key="1">
    <source>
        <dbReference type="EMBL" id="KAJ9060534.1"/>
    </source>
</evidence>
<dbReference type="EC" id="2.7.11.17" evidence="1"/>
<dbReference type="EMBL" id="QTSX02005170">
    <property type="protein sequence ID" value="KAJ9060534.1"/>
    <property type="molecule type" value="Genomic_DNA"/>
</dbReference>
<reference evidence="1" key="1">
    <citation type="submission" date="2022-04" db="EMBL/GenBank/DDBJ databases">
        <title>Genome of the entomopathogenic fungus Entomophthora muscae.</title>
        <authorList>
            <person name="Elya C."/>
            <person name="Lovett B.R."/>
            <person name="Lee E."/>
            <person name="Macias A.M."/>
            <person name="Hajek A.E."/>
            <person name="De Bivort B.L."/>
            <person name="Kasson M.T."/>
            <person name="De Fine Licht H.H."/>
            <person name="Stajich J.E."/>
        </authorList>
    </citation>
    <scope>NUCLEOTIDE SEQUENCE</scope>
    <source>
        <strain evidence="1">Berkeley</strain>
    </source>
</reference>
<keyword evidence="1" id="KW-0418">Kinase</keyword>
<proteinExistence type="predicted"/>
<dbReference type="Proteomes" id="UP001165960">
    <property type="component" value="Unassembled WGS sequence"/>
</dbReference>
<comment type="caution">
    <text evidence="1">The sequence shown here is derived from an EMBL/GenBank/DDBJ whole genome shotgun (WGS) entry which is preliminary data.</text>
</comment>
<accession>A0ACC2SDQ2</accession>
<name>A0ACC2SDQ2_9FUNG</name>
<organism evidence="1 2">
    <name type="scientific">Entomophthora muscae</name>
    <dbReference type="NCBI Taxonomy" id="34485"/>
    <lineage>
        <taxon>Eukaryota</taxon>
        <taxon>Fungi</taxon>
        <taxon>Fungi incertae sedis</taxon>
        <taxon>Zoopagomycota</taxon>
        <taxon>Entomophthoromycotina</taxon>
        <taxon>Entomophthoromycetes</taxon>
        <taxon>Entomophthorales</taxon>
        <taxon>Entomophthoraceae</taxon>
        <taxon>Entomophthora</taxon>
    </lineage>
</organism>
<gene>
    <name evidence="1" type="primary">CAMK1G_2</name>
    <name evidence="1" type="ORF">DSO57_1029791</name>
</gene>
<keyword evidence="1" id="KW-0808">Transferase</keyword>
<keyword evidence="2" id="KW-1185">Reference proteome</keyword>